<keyword evidence="7 9" id="KW-0030">Aminoacyl-tRNA synthetase</keyword>
<dbReference type="GO" id="GO:0005524">
    <property type="term" value="F:ATP binding"/>
    <property type="evidence" value="ECO:0007669"/>
    <property type="project" value="UniProtKB-KW"/>
</dbReference>
<accession>A0A7R8ZNG8</accession>
<dbReference type="CDD" id="cd00806">
    <property type="entry name" value="TrpRS_core"/>
    <property type="match status" value="1"/>
</dbReference>
<comment type="similarity">
    <text evidence="1 9">Belongs to the class-I aminoacyl-tRNA synthetase family.</text>
</comment>
<protein>
    <recommendedName>
        <fullName evidence="2">tryptophan--tRNA ligase</fullName>
        <ecNumber evidence="2">6.1.1.2</ecNumber>
    </recommendedName>
    <alternativeName>
        <fullName evidence="8">Tryptophanyl-tRNA synthetase</fullName>
    </alternativeName>
</protein>
<proteinExistence type="inferred from homology"/>
<evidence type="ECO:0000256" key="6">
    <source>
        <dbReference type="ARBA" id="ARBA00022917"/>
    </source>
</evidence>
<dbReference type="PANTHER" id="PTHR43766:SF1">
    <property type="entry name" value="TRYPTOPHAN--TRNA LIGASE, MITOCHONDRIAL"/>
    <property type="match status" value="1"/>
</dbReference>
<dbReference type="Gene3D" id="1.10.240.10">
    <property type="entry name" value="Tyrosyl-Transfer RNA Synthetase"/>
    <property type="match status" value="1"/>
</dbReference>
<dbReference type="Pfam" id="PF00579">
    <property type="entry name" value="tRNA-synt_1b"/>
    <property type="match status" value="1"/>
</dbReference>
<dbReference type="NCBIfam" id="TIGR00233">
    <property type="entry name" value="trpS"/>
    <property type="match status" value="1"/>
</dbReference>
<keyword evidence="3 9" id="KW-0436">Ligase</keyword>
<evidence type="ECO:0000256" key="2">
    <source>
        <dbReference type="ARBA" id="ARBA00013161"/>
    </source>
</evidence>
<dbReference type="GO" id="GO:0005829">
    <property type="term" value="C:cytosol"/>
    <property type="evidence" value="ECO:0007669"/>
    <property type="project" value="TreeGrafter"/>
</dbReference>
<evidence type="ECO:0000256" key="1">
    <source>
        <dbReference type="ARBA" id="ARBA00005594"/>
    </source>
</evidence>
<dbReference type="GO" id="GO:0006436">
    <property type="term" value="P:tryptophanyl-tRNA aminoacylation"/>
    <property type="evidence" value="ECO:0007669"/>
    <property type="project" value="InterPro"/>
</dbReference>
<dbReference type="InterPro" id="IPR002305">
    <property type="entry name" value="aa-tRNA-synth_Ic"/>
</dbReference>
<evidence type="ECO:0000256" key="8">
    <source>
        <dbReference type="ARBA" id="ARBA00030268"/>
    </source>
</evidence>
<evidence type="ECO:0000256" key="7">
    <source>
        <dbReference type="ARBA" id="ARBA00023146"/>
    </source>
</evidence>
<evidence type="ECO:0000256" key="5">
    <source>
        <dbReference type="ARBA" id="ARBA00022840"/>
    </source>
</evidence>
<dbReference type="SUPFAM" id="SSF52374">
    <property type="entry name" value="Nucleotidylyl transferase"/>
    <property type="match status" value="1"/>
</dbReference>
<gene>
    <name evidence="10" type="ORF">CTOB1V02_LOCUS9014</name>
</gene>
<reference evidence="10" key="1">
    <citation type="submission" date="2020-11" db="EMBL/GenBank/DDBJ databases">
        <authorList>
            <person name="Tran Van P."/>
        </authorList>
    </citation>
    <scope>NUCLEOTIDE SEQUENCE</scope>
</reference>
<keyword evidence="5 9" id="KW-0067">ATP-binding</keyword>
<dbReference type="PANTHER" id="PTHR43766">
    <property type="entry name" value="TRYPTOPHAN--TRNA LIGASE, MITOCHONDRIAL"/>
    <property type="match status" value="1"/>
</dbReference>
<dbReference type="InterPro" id="IPR050203">
    <property type="entry name" value="Trp-tRNA_synthetase"/>
</dbReference>
<dbReference type="Gene3D" id="3.40.50.620">
    <property type="entry name" value="HUPs"/>
    <property type="match status" value="1"/>
</dbReference>
<evidence type="ECO:0000313" key="10">
    <source>
        <dbReference type="EMBL" id="CAD7231160.1"/>
    </source>
</evidence>
<dbReference type="GO" id="GO:0004830">
    <property type="term" value="F:tryptophan-tRNA ligase activity"/>
    <property type="evidence" value="ECO:0007669"/>
    <property type="project" value="UniProtKB-EC"/>
</dbReference>
<dbReference type="PRINTS" id="PR01039">
    <property type="entry name" value="TRNASYNTHTRP"/>
</dbReference>
<dbReference type="OrthoDB" id="15808at2759"/>
<evidence type="ECO:0000256" key="3">
    <source>
        <dbReference type="ARBA" id="ARBA00022598"/>
    </source>
</evidence>
<evidence type="ECO:0000256" key="9">
    <source>
        <dbReference type="RuleBase" id="RU363036"/>
    </source>
</evidence>
<organism evidence="10">
    <name type="scientific">Cyprideis torosa</name>
    <dbReference type="NCBI Taxonomy" id="163714"/>
    <lineage>
        <taxon>Eukaryota</taxon>
        <taxon>Metazoa</taxon>
        <taxon>Ecdysozoa</taxon>
        <taxon>Arthropoda</taxon>
        <taxon>Crustacea</taxon>
        <taxon>Oligostraca</taxon>
        <taxon>Ostracoda</taxon>
        <taxon>Podocopa</taxon>
        <taxon>Podocopida</taxon>
        <taxon>Cytherocopina</taxon>
        <taxon>Cytheroidea</taxon>
        <taxon>Cytherideidae</taxon>
        <taxon>Cyprideis</taxon>
    </lineage>
</organism>
<name>A0A7R8ZNG8_9CRUS</name>
<evidence type="ECO:0000256" key="4">
    <source>
        <dbReference type="ARBA" id="ARBA00022741"/>
    </source>
</evidence>
<dbReference type="EC" id="6.1.1.2" evidence="2"/>
<sequence>MHLGNYFGAVKNWVELQEKYDCIYGVVDYHAMTMPYDVKKLRTNTWSILANLVALGVKPDNLFIQSLVPEHAELGWIFNCFCGVGELSRMTQFKDKSSKQEDEKSSKFISVGLLDYPVLQTADILIYKADYVPVGKDQDQHLELSRNIAGRFNHQVGKEYFIMPQGLHTETPKIMSTADPTRKMSKSAGEKHYIAVFGDEARIQKQIRSAVTDAGETTETMSPGVENLFSMLKAAGDVESHDQLMDAYKDGNLRYGDLKVTVGNAIVEMTNGFKAKREEINANKRALKDQIKQSSSEIRKKAQATLKEVKDLVGLVNVKY</sequence>
<keyword evidence="4 9" id="KW-0547">Nucleotide-binding</keyword>
<keyword evidence="6 9" id="KW-0648">Protein biosynthesis</keyword>
<dbReference type="EMBL" id="OB663235">
    <property type="protein sequence ID" value="CAD7231160.1"/>
    <property type="molecule type" value="Genomic_DNA"/>
</dbReference>
<dbReference type="InterPro" id="IPR002306">
    <property type="entry name" value="Trp-tRNA-ligase"/>
</dbReference>
<dbReference type="InterPro" id="IPR014729">
    <property type="entry name" value="Rossmann-like_a/b/a_fold"/>
</dbReference>
<dbReference type="AlphaFoldDB" id="A0A7R8ZNG8"/>